<dbReference type="PROSITE" id="PS50253">
    <property type="entry name" value="COX3"/>
    <property type="match status" value="1"/>
</dbReference>
<feature type="transmembrane region" description="Helical" evidence="9">
    <location>
        <begin position="162"/>
        <end position="181"/>
    </location>
</feature>
<dbReference type="PANTHER" id="PTHR11403">
    <property type="entry name" value="CYTOCHROME C OXIDASE SUBUNIT III"/>
    <property type="match status" value="1"/>
</dbReference>
<evidence type="ECO:0000256" key="7">
    <source>
        <dbReference type="ARBA" id="ARBA00023136"/>
    </source>
</evidence>
<dbReference type="GO" id="GO:0045277">
    <property type="term" value="C:respiratory chain complex IV"/>
    <property type="evidence" value="ECO:0007669"/>
    <property type="project" value="UniProtKB-ARBA"/>
</dbReference>
<dbReference type="InterPro" id="IPR024791">
    <property type="entry name" value="Cyt_c/ubiquinol_Oxase_su3"/>
</dbReference>
<feature type="transmembrane region" description="Helical" evidence="9">
    <location>
        <begin position="130"/>
        <end position="150"/>
    </location>
</feature>
<evidence type="ECO:0000256" key="4">
    <source>
        <dbReference type="ARBA" id="ARBA00022692"/>
    </source>
</evidence>
<dbReference type="Gene3D" id="1.10.287.70">
    <property type="match status" value="1"/>
</dbReference>
<accession>A0A2U9DQQ9</accession>
<keyword evidence="4 8" id="KW-0812">Transmembrane</keyword>
<evidence type="ECO:0000313" key="11">
    <source>
        <dbReference type="EMBL" id="AWP39911.1"/>
    </source>
</evidence>
<dbReference type="GO" id="GO:0006123">
    <property type="term" value="P:mitochondrial electron transport, cytochrome c to oxygen"/>
    <property type="evidence" value="ECO:0007669"/>
    <property type="project" value="TreeGrafter"/>
</dbReference>
<dbReference type="InterPro" id="IPR000298">
    <property type="entry name" value="Cyt_c_oxidase-like_su3"/>
</dbReference>
<evidence type="ECO:0000256" key="2">
    <source>
        <dbReference type="ARBA" id="ARBA00010581"/>
    </source>
</evidence>
<dbReference type="PANTHER" id="PTHR11403:SF7">
    <property type="entry name" value="CYTOCHROME C OXIDASE SUBUNIT 3"/>
    <property type="match status" value="1"/>
</dbReference>
<feature type="transmembrane region" description="Helical" evidence="9">
    <location>
        <begin position="82"/>
        <end position="105"/>
    </location>
</feature>
<comment type="subcellular location">
    <subcellularLocation>
        <location evidence="1">Membrane</location>
        <topology evidence="1">Multi-pass membrane protein</topology>
    </subcellularLocation>
</comment>
<keyword evidence="6 9" id="KW-1133">Transmembrane helix</keyword>
<sequence length="232" mass="26531">MGGHQQHAFHIVNPSPWPLITSLGTLSLTMGAVGYFHHFALGKLTNTLGFILVVVSAFIWWRDVCREGNYEGHHTSVVQAGLKLGMLLFIVSEIMFFASFFWAFFHSSLAPTIEIGAVWPPRGILVLDPWAVPFLNTIILLFSGASITWSHHALILSFRDQAAYAFKITLLFAVLFTLLQLAEYVEAGFNISDGVYGSTFLYGYWFSRFSCYYRYYFYFCFFFAFCRLSIYF</sequence>
<feature type="transmembrane region" description="Helical" evidence="9">
    <location>
        <begin position="44"/>
        <end position="61"/>
    </location>
</feature>
<dbReference type="Pfam" id="PF00510">
    <property type="entry name" value="COX3"/>
    <property type="match status" value="1"/>
</dbReference>
<name>A0A2U9DQQ9_9EUKA</name>
<comment type="similarity">
    <text evidence="2 8">Belongs to the cytochrome c oxidase subunit 3 family.</text>
</comment>
<reference evidence="11" key="1">
    <citation type="journal article" date="2018" name="Protistology">
        <title>The complete mitochondrial genome of Clydonella sawyeri (Amoebozoa, Discosea, Vannellida).</title>
        <authorList>
            <person name="Bondarenko N."/>
            <person name="Glotova A."/>
            <person name="Kamyshatskaya O."/>
            <person name="Alexy S."/>
        </authorList>
    </citation>
    <scope>NUCLEOTIDE SEQUENCE</scope>
</reference>
<evidence type="ECO:0000256" key="9">
    <source>
        <dbReference type="SAM" id="Phobius"/>
    </source>
</evidence>
<feature type="domain" description="Heme-copper oxidase subunit III family profile" evidence="10">
    <location>
        <begin position="5"/>
        <end position="232"/>
    </location>
</feature>
<dbReference type="SUPFAM" id="SSF81452">
    <property type="entry name" value="Cytochrome c oxidase subunit III-like"/>
    <property type="match status" value="1"/>
</dbReference>
<dbReference type="Gene3D" id="1.20.120.80">
    <property type="entry name" value="Cytochrome c oxidase, subunit III, four-helix bundle"/>
    <property type="match status" value="1"/>
</dbReference>
<dbReference type="CDD" id="cd01665">
    <property type="entry name" value="Cyt_c_Oxidase_III"/>
    <property type="match status" value="1"/>
</dbReference>
<evidence type="ECO:0000256" key="1">
    <source>
        <dbReference type="ARBA" id="ARBA00004141"/>
    </source>
</evidence>
<dbReference type="GO" id="GO:0005739">
    <property type="term" value="C:mitochondrion"/>
    <property type="evidence" value="ECO:0007669"/>
    <property type="project" value="TreeGrafter"/>
</dbReference>
<geneLocation type="mitochondrion" evidence="11"/>
<dbReference type="InterPro" id="IPR013833">
    <property type="entry name" value="Cyt_c_oxidase_su3_a-hlx"/>
</dbReference>
<evidence type="ECO:0000256" key="5">
    <source>
        <dbReference type="ARBA" id="ARBA00022967"/>
    </source>
</evidence>
<comment type="function">
    <text evidence="8">Component of the cytochrome c oxidase, the last enzyme in the mitochondrial electron transport chain which drives oxidative phosphorylation. The respiratory chain contains 3 multisubunit complexes succinate dehydrogenase (complex II, CII), ubiquinol-cytochrome c oxidoreductase (cytochrome b-c1 complex, complex III, CIII) and cytochrome c oxidase (complex IV, CIV), that cooperate to transfer electrons derived from NADH and succinate to molecular oxygen, creating an electrochemical gradient over the inner membrane that drives transmembrane transport and the ATP synthase. Cytochrome c oxidase is the component of the respiratory chain that catalyzes the reduction of oxygen to water. Electrons originating from reduced cytochrome c in the intermembrane space (IMS) are transferred via the dinuclear copper A center (CU(A)) of subunit 2 and heme A of subunit 1 to the active site in subunit 1, a binuclear center (BNC) formed by heme A3 and copper B (CU(B)). The BNC reduces molecular oxygen to 2 water molecules using 4 electrons from cytochrome c in the IMS and 4 protons from the mitochondrial matrix.</text>
</comment>
<evidence type="ECO:0000259" key="10">
    <source>
        <dbReference type="PROSITE" id="PS50253"/>
    </source>
</evidence>
<dbReference type="AlphaFoldDB" id="A0A2U9DQQ9"/>
<evidence type="ECO:0000256" key="6">
    <source>
        <dbReference type="ARBA" id="ARBA00022989"/>
    </source>
</evidence>
<dbReference type="GO" id="GO:0004129">
    <property type="term" value="F:cytochrome-c oxidase activity"/>
    <property type="evidence" value="ECO:0007669"/>
    <property type="project" value="InterPro"/>
</dbReference>
<keyword evidence="7 9" id="KW-0472">Membrane</keyword>
<evidence type="ECO:0000256" key="8">
    <source>
        <dbReference type="RuleBase" id="RU003375"/>
    </source>
</evidence>
<feature type="transmembrane region" description="Helical" evidence="9">
    <location>
        <begin position="212"/>
        <end position="230"/>
    </location>
</feature>
<proteinExistence type="inferred from homology"/>
<organism evidence="11">
    <name type="scientific">Clydonella sawyeri</name>
    <dbReference type="NCBI Taxonomy" id="2201168"/>
    <lineage>
        <taxon>Eukaryota</taxon>
        <taxon>Amoebozoa</taxon>
        <taxon>Discosea</taxon>
        <taxon>Flabellinia</taxon>
        <taxon>Vannellidae</taxon>
        <taxon>Clydonella</taxon>
    </lineage>
</organism>
<keyword evidence="8 11" id="KW-0496">Mitochondrion</keyword>
<keyword evidence="5" id="KW-1278">Translocase</keyword>
<dbReference type="InterPro" id="IPR033945">
    <property type="entry name" value="Cyt_c_oxase_su3_dom"/>
</dbReference>
<evidence type="ECO:0000256" key="3">
    <source>
        <dbReference type="ARBA" id="ARBA00015944"/>
    </source>
</evidence>
<gene>
    <name evidence="11" type="primary">cox3</name>
</gene>
<protein>
    <recommendedName>
        <fullName evidence="3 8">Cytochrome c oxidase subunit 3</fullName>
    </recommendedName>
</protein>
<dbReference type="InterPro" id="IPR035973">
    <property type="entry name" value="Cyt_c_oxidase_su3-like_sf"/>
</dbReference>
<dbReference type="EMBL" id="MH094141">
    <property type="protein sequence ID" value="AWP39911.1"/>
    <property type="molecule type" value="Genomic_DNA"/>
</dbReference>
<dbReference type="FunFam" id="1.10.287.70:FF:000082">
    <property type="entry name" value="Cytochrome c oxidase subunit 3"/>
    <property type="match status" value="1"/>
</dbReference>